<feature type="region of interest" description="Disordered" evidence="1">
    <location>
        <begin position="24"/>
        <end position="51"/>
    </location>
</feature>
<keyword evidence="3" id="KW-1185">Reference proteome</keyword>
<name>A0AAD9HNP4_9PEZI</name>
<gene>
    <name evidence="2" type="ORF">LX32DRAFT_189083</name>
</gene>
<accession>A0AAD9HNP4</accession>
<comment type="caution">
    <text evidence="2">The sequence shown here is derived from an EMBL/GenBank/DDBJ whole genome shotgun (WGS) entry which is preliminary data.</text>
</comment>
<evidence type="ECO:0000313" key="2">
    <source>
        <dbReference type="EMBL" id="KAK2032476.1"/>
    </source>
</evidence>
<evidence type="ECO:0000313" key="3">
    <source>
        <dbReference type="Proteomes" id="UP001232148"/>
    </source>
</evidence>
<evidence type="ECO:0000256" key="1">
    <source>
        <dbReference type="SAM" id="MobiDB-lite"/>
    </source>
</evidence>
<dbReference type="AlphaFoldDB" id="A0AAD9HNP4"/>
<sequence length="181" mass="19871">MDARKVVYGLRGALSHDPTIRFARKPQDDTLSPQGKRWVGSRGPTAATSSHSLSLTALSRTPVLAHFLTRSASQPRSECCVPATHLTAEPRMNERLGGRRSCSLDIYFPAHPPLRLWVQDTDILYLLTLFRCWGFAFGLSKEDGGGGGGACSANLRPCSIPVRRELGESGTAADSRRHWWP</sequence>
<organism evidence="2 3">
    <name type="scientific">Colletotrichum zoysiae</name>
    <dbReference type="NCBI Taxonomy" id="1216348"/>
    <lineage>
        <taxon>Eukaryota</taxon>
        <taxon>Fungi</taxon>
        <taxon>Dikarya</taxon>
        <taxon>Ascomycota</taxon>
        <taxon>Pezizomycotina</taxon>
        <taxon>Sordariomycetes</taxon>
        <taxon>Hypocreomycetidae</taxon>
        <taxon>Glomerellales</taxon>
        <taxon>Glomerellaceae</taxon>
        <taxon>Colletotrichum</taxon>
        <taxon>Colletotrichum graminicola species complex</taxon>
    </lineage>
</organism>
<reference evidence="2" key="1">
    <citation type="submission" date="2021-06" db="EMBL/GenBank/DDBJ databases">
        <title>Comparative genomics, transcriptomics and evolutionary studies reveal genomic signatures of adaptation to plant cell wall in hemibiotrophic fungi.</title>
        <authorList>
            <consortium name="DOE Joint Genome Institute"/>
            <person name="Baroncelli R."/>
            <person name="Diaz J.F."/>
            <person name="Benocci T."/>
            <person name="Peng M."/>
            <person name="Battaglia E."/>
            <person name="Haridas S."/>
            <person name="Andreopoulos W."/>
            <person name="Labutti K."/>
            <person name="Pangilinan J."/>
            <person name="Floch G.L."/>
            <person name="Makela M.R."/>
            <person name="Henrissat B."/>
            <person name="Grigoriev I.V."/>
            <person name="Crouch J.A."/>
            <person name="De Vries R.P."/>
            <person name="Sukno S.A."/>
            <person name="Thon M.R."/>
        </authorList>
    </citation>
    <scope>NUCLEOTIDE SEQUENCE</scope>
    <source>
        <strain evidence="2">MAFF235873</strain>
    </source>
</reference>
<dbReference type="EMBL" id="MU842830">
    <property type="protein sequence ID" value="KAK2032476.1"/>
    <property type="molecule type" value="Genomic_DNA"/>
</dbReference>
<dbReference type="Proteomes" id="UP001232148">
    <property type="component" value="Unassembled WGS sequence"/>
</dbReference>
<proteinExistence type="predicted"/>
<protein>
    <submittedName>
        <fullName evidence="2">Uncharacterized protein</fullName>
    </submittedName>
</protein>